<organism evidence="3 4">
    <name type="scientific">Pseudoneurospora amorphoporcata</name>
    <dbReference type="NCBI Taxonomy" id="241081"/>
    <lineage>
        <taxon>Eukaryota</taxon>
        <taxon>Fungi</taxon>
        <taxon>Dikarya</taxon>
        <taxon>Ascomycota</taxon>
        <taxon>Pezizomycotina</taxon>
        <taxon>Sordariomycetes</taxon>
        <taxon>Sordariomycetidae</taxon>
        <taxon>Sordariales</taxon>
        <taxon>Sordariaceae</taxon>
        <taxon>Pseudoneurospora</taxon>
    </lineage>
</organism>
<proteinExistence type="predicted"/>
<protein>
    <recommendedName>
        <fullName evidence="2">T6SS Phospholipase effector Tle1-like catalytic domain-containing protein</fullName>
    </recommendedName>
</protein>
<feature type="compositionally biased region" description="Low complexity" evidence="1">
    <location>
        <begin position="396"/>
        <end position="435"/>
    </location>
</feature>
<dbReference type="EMBL" id="MU859088">
    <property type="protein sequence ID" value="KAK3954543.1"/>
    <property type="molecule type" value="Genomic_DNA"/>
</dbReference>
<dbReference type="Pfam" id="PF09994">
    <property type="entry name" value="T6SS_Tle1-like_cat"/>
    <property type="match status" value="1"/>
</dbReference>
<dbReference type="PANTHER" id="PTHR33840">
    <property type="match status" value="1"/>
</dbReference>
<reference evidence="3" key="2">
    <citation type="submission" date="2023-06" db="EMBL/GenBank/DDBJ databases">
        <authorList>
            <consortium name="Lawrence Berkeley National Laboratory"/>
            <person name="Mondo S.J."/>
            <person name="Hensen N."/>
            <person name="Bonometti L."/>
            <person name="Westerberg I."/>
            <person name="Brannstrom I.O."/>
            <person name="Guillou S."/>
            <person name="Cros-Aarteil S."/>
            <person name="Calhoun S."/>
            <person name="Haridas S."/>
            <person name="Kuo A."/>
            <person name="Pangilinan J."/>
            <person name="Riley R."/>
            <person name="Labutti K."/>
            <person name="Andreopoulos B."/>
            <person name="Lipzen A."/>
            <person name="Chen C."/>
            <person name="Yanf M."/>
            <person name="Daum C."/>
            <person name="Ng V."/>
            <person name="Clum A."/>
            <person name="Steindorff A."/>
            <person name="Ohm R."/>
            <person name="Martin F."/>
            <person name="Silar P."/>
            <person name="Natvig D."/>
            <person name="Lalanne C."/>
            <person name="Gautier V."/>
            <person name="Ament-Velasquez S.L."/>
            <person name="Kruys A."/>
            <person name="Hutchinson M.I."/>
            <person name="Powell A.J."/>
            <person name="Barry K."/>
            <person name="Miller A.N."/>
            <person name="Grigoriev I.V."/>
            <person name="Debuchy R."/>
            <person name="Gladieux P."/>
            <person name="Thoren M.H."/>
            <person name="Johannesson H."/>
        </authorList>
    </citation>
    <scope>NUCLEOTIDE SEQUENCE</scope>
    <source>
        <strain evidence="3">CBS 626.80</strain>
    </source>
</reference>
<accession>A0AAN6SIH6</accession>
<evidence type="ECO:0000313" key="3">
    <source>
        <dbReference type="EMBL" id="KAK3954543.1"/>
    </source>
</evidence>
<evidence type="ECO:0000313" key="4">
    <source>
        <dbReference type="Proteomes" id="UP001303222"/>
    </source>
</evidence>
<evidence type="ECO:0000259" key="2">
    <source>
        <dbReference type="Pfam" id="PF09994"/>
    </source>
</evidence>
<dbReference type="SUPFAM" id="SSF53474">
    <property type="entry name" value="alpha/beta-Hydrolases"/>
    <property type="match status" value="1"/>
</dbReference>
<dbReference type="PANTHER" id="PTHR33840:SF1">
    <property type="entry name" value="TLE1 PHOSPHOLIPASE DOMAIN-CONTAINING PROTEIN"/>
    <property type="match status" value="1"/>
</dbReference>
<dbReference type="AlphaFoldDB" id="A0AAN6SIH6"/>
<keyword evidence="4" id="KW-1185">Reference proteome</keyword>
<dbReference type="InterPro" id="IPR018712">
    <property type="entry name" value="Tle1-like_cat"/>
</dbReference>
<evidence type="ECO:0000256" key="1">
    <source>
        <dbReference type="SAM" id="MobiDB-lite"/>
    </source>
</evidence>
<feature type="region of interest" description="Disordered" evidence="1">
    <location>
        <begin position="393"/>
        <end position="435"/>
    </location>
</feature>
<feature type="compositionally biased region" description="Basic and acidic residues" evidence="1">
    <location>
        <begin position="1"/>
        <end position="10"/>
    </location>
</feature>
<gene>
    <name evidence="3" type="ORF">QBC32DRAFT_255223</name>
</gene>
<feature type="compositionally biased region" description="Basic residues" evidence="1">
    <location>
        <begin position="781"/>
        <end position="790"/>
    </location>
</feature>
<dbReference type="Proteomes" id="UP001303222">
    <property type="component" value="Unassembled WGS sequence"/>
</dbReference>
<feature type="region of interest" description="Disordered" evidence="1">
    <location>
        <begin position="771"/>
        <end position="790"/>
    </location>
</feature>
<comment type="caution">
    <text evidence="3">The sequence shown here is derived from an EMBL/GenBank/DDBJ whole genome shotgun (WGS) entry which is preliminary data.</text>
</comment>
<name>A0AAN6SIH6_9PEZI</name>
<reference evidence="3" key="1">
    <citation type="journal article" date="2023" name="Mol. Phylogenet. Evol.">
        <title>Genome-scale phylogeny and comparative genomics of the fungal order Sordariales.</title>
        <authorList>
            <person name="Hensen N."/>
            <person name="Bonometti L."/>
            <person name="Westerberg I."/>
            <person name="Brannstrom I.O."/>
            <person name="Guillou S."/>
            <person name="Cros-Aarteil S."/>
            <person name="Calhoun S."/>
            <person name="Haridas S."/>
            <person name="Kuo A."/>
            <person name="Mondo S."/>
            <person name="Pangilinan J."/>
            <person name="Riley R."/>
            <person name="LaButti K."/>
            <person name="Andreopoulos B."/>
            <person name="Lipzen A."/>
            <person name="Chen C."/>
            <person name="Yan M."/>
            <person name="Daum C."/>
            <person name="Ng V."/>
            <person name="Clum A."/>
            <person name="Steindorff A."/>
            <person name="Ohm R.A."/>
            <person name="Martin F."/>
            <person name="Silar P."/>
            <person name="Natvig D.O."/>
            <person name="Lalanne C."/>
            <person name="Gautier V."/>
            <person name="Ament-Velasquez S.L."/>
            <person name="Kruys A."/>
            <person name="Hutchinson M.I."/>
            <person name="Powell A.J."/>
            <person name="Barry K."/>
            <person name="Miller A.N."/>
            <person name="Grigoriev I.V."/>
            <person name="Debuchy R."/>
            <person name="Gladieux P."/>
            <person name="Hiltunen Thoren M."/>
            <person name="Johannesson H."/>
        </authorList>
    </citation>
    <scope>NUCLEOTIDE SEQUENCE</scope>
    <source>
        <strain evidence="3">CBS 626.80</strain>
    </source>
</reference>
<sequence length="790" mass="85996">MANQDGHKDQLLAPPTPDYMTLQGDDPGMETPGVQQAGAKAKPKRIIVCCDGTWMDSLGKGGEEPPSNVTRISRVLRRTCYDGTHQVIAYVPGVGTSNKLDSITGGAFGMGLHQDIREVYNFICTNYVDGDEIFLIGFSRGAFTARSTADMIASLGILTPDGLDRFYSVFHDYMYMGTPSRNKTEFIVPDLPEYKGQKGQEKNEWEAERTRVYRKRLIKLGYTRDKFRDGKTDITIKALGVWDTVGALGIPPAPVIGLRGSSNQWAFTNTQISDKVEHAFQALALDEPRYAFRPALWERLPGSKTNLKQVWFPGTHGNVGGGWYDQQMADITLAWMCDQLSTLGVEFNLTRMHSIFLDTLRYSAVHPFPYSPPSFAQSLLTKGKSTISKLLTIGKPSSTSSRPSSSTSSPSSPSPRSSTSSSHSHAKSQSTSSISHIKVHVPPAIPWARPPLFHPPPSSKSTGLIRDTAECTPLHTHSHPPLTSSPSALLQLGARPYALGTLRLPSATSLTTLAGRTVRRPGLFLRVDEDTNIDTPHPLLSTGETIHSSVRIRLACGGLAPDDKEAWVCPALLRGMDGRPLWRLEPGWGFPASEVDRLATFVPKELRLLSGPLGSGRVDPYPYPTDGLYDVKMEEMRWRWVYVGDERSVQTGTGSGKIEFARGVRFPDRKVLAEEPLVGYWERYLLGMLSGGSTSPERDVWRWAARGERGMGMGMGEHDDVGGGGVLGERMTNLSSGNGHVNGNPDINGNNGNGIGVKRNGSVTAPGVGVNGHGINENGNKGHKVAHSVG</sequence>
<feature type="domain" description="T6SS Phospholipase effector Tle1-like catalytic" evidence="2">
    <location>
        <begin position="44"/>
        <end position="339"/>
    </location>
</feature>
<dbReference type="InterPro" id="IPR029058">
    <property type="entry name" value="AB_hydrolase_fold"/>
</dbReference>
<feature type="region of interest" description="Disordered" evidence="1">
    <location>
        <begin position="1"/>
        <end position="37"/>
    </location>
</feature>